<dbReference type="STRING" id="660518.SAMN05216218_10144"/>
<evidence type="ECO:0000259" key="9">
    <source>
        <dbReference type="Pfam" id="PF00127"/>
    </source>
</evidence>
<dbReference type="GO" id="GO:0016020">
    <property type="term" value="C:membrane"/>
    <property type="evidence" value="ECO:0007669"/>
    <property type="project" value="UniProtKB-SubCell"/>
</dbReference>
<evidence type="ECO:0000313" key="10">
    <source>
        <dbReference type="EMBL" id="SDE71411.1"/>
    </source>
</evidence>
<feature type="binding site" evidence="7">
    <location>
        <position position="148"/>
    </location>
    <ligand>
        <name>Cu cation</name>
        <dbReference type="ChEBI" id="CHEBI:23378"/>
    </ligand>
</feature>
<dbReference type="PRINTS" id="PR00157">
    <property type="entry name" value="PLASTOCYANIN"/>
</dbReference>
<dbReference type="Proteomes" id="UP000199076">
    <property type="component" value="Unassembled WGS sequence"/>
</dbReference>
<keyword evidence="6" id="KW-0472">Membrane</keyword>
<dbReference type="SUPFAM" id="SSF49503">
    <property type="entry name" value="Cupredoxins"/>
    <property type="match status" value="1"/>
</dbReference>
<dbReference type="PROSITE" id="PS00196">
    <property type="entry name" value="COPPER_BLUE"/>
    <property type="match status" value="1"/>
</dbReference>
<keyword evidence="11" id="KW-1185">Reference proteome</keyword>
<organism evidence="10 11">
    <name type="scientific">Halorientalis regularis</name>
    <dbReference type="NCBI Taxonomy" id="660518"/>
    <lineage>
        <taxon>Archaea</taxon>
        <taxon>Methanobacteriati</taxon>
        <taxon>Methanobacteriota</taxon>
        <taxon>Stenosarchaea group</taxon>
        <taxon>Halobacteria</taxon>
        <taxon>Halobacteriales</taxon>
        <taxon>Haloarculaceae</taxon>
        <taxon>Halorientalis</taxon>
    </lineage>
</organism>
<feature type="binding site" evidence="7">
    <location>
        <position position="105"/>
    </location>
    <ligand>
        <name>Cu cation</name>
        <dbReference type="ChEBI" id="CHEBI:23378"/>
    </ligand>
</feature>
<accession>A0A1G7F6A8</accession>
<feature type="region of interest" description="Disordered" evidence="8">
    <location>
        <begin position="11"/>
        <end position="64"/>
    </location>
</feature>
<dbReference type="InterPro" id="IPR000923">
    <property type="entry name" value="BlueCu_1"/>
</dbReference>
<dbReference type="EMBL" id="FNBK01000001">
    <property type="protein sequence ID" value="SDE71411.1"/>
    <property type="molecule type" value="Genomic_DNA"/>
</dbReference>
<evidence type="ECO:0000313" key="11">
    <source>
        <dbReference type="Proteomes" id="UP000199076"/>
    </source>
</evidence>
<evidence type="ECO:0000256" key="3">
    <source>
        <dbReference type="ARBA" id="ARBA00022723"/>
    </source>
</evidence>
<evidence type="ECO:0000256" key="1">
    <source>
        <dbReference type="ARBA" id="ARBA00004370"/>
    </source>
</evidence>
<protein>
    <submittedName>
        <fullName evidence="10">Halocyanin domain-containing protein</fullName>
    </submittedName>
</protein>
<name>A0A1G7F6A8_9EURY</name>
<gene>
    <name evidence="10" type="ORF">SAMN05216218_10144</name>
</gene>
<evidence type="ECO:0000256" key="6">
    <source>
        <dbReference type="ARBA" id="ARBA00023136"/>
    </source>
</evidence>
<comment type="subcellular location">
    <subcellularLocation>
        <location evidence="1">Membrane</location>
    </subcellularLocation>
</comment>
<dbReference type="InterPro" id="IPR028871">
    <property type="entry name" value="BlueCu_1_BS"/>
</dbReference>
<keyword evidence="2" id="KW-0813">Transport</keyword>
<keyword evidence="5 7" id="KW-0186">Copper</keyword>
<evidence type="ECO:0000256" key="4">
    <source>
        <dbReference type="ARBA" id="ARBA00022982"/>
    </source>
</evidence>
<dbReference type="CDD" id="cd04220">
    <property type="entry name" value="Halocyanin"/>
    <property type="match status" value="1"/>
</dbReference>
<sequence length="155" mass="15355">MTVAGALAGCSGGGNNGDGGDDGGDGNNTTTSGGGGASVPGEVDTYLSDNDANGYDGSAADMTGQDTVEISVGAGDRGYAFDPAAAVVSAGTEVTWVWTGNGGQHNVVSTDDAFESERQSSAGATFAHTFEEAGNYTYYCVPHEALGMHGAVIVE</sequence>
<dbReference type="GO" id="GO:0005507">
    <property type="term" value="F:copper ion binding"/>
    <property type="evidence" value="ECO:0007669"/>
    <property type="project" value="InterPro"/>
</dbReference>
<reference evidence="11" key="1">
    <citation type="submission" date="2016-10" db="EMBL/GenBank/DDBJ databases">
        <authorList>
            <person name="Varghese N."/>
            <person name="Submissions S."/>
        </authorList>
    </citation>
    <scope>NUCLEOTIDE SEQUENCE [LARGE SCALE GENOMIC DNA]</scope>
    <source>
        <strain evidence="11">IBRC-M 10760</strain>
    </source>
</reference>
<dbReference type="InterPro" id="IPR017533">
    <property type="entry name" value="Halocyanin"/>
</dbReference>
<dbReference type="AlphaFoldDB" id="A0A1G7F6A8"/>
<dbReference type="GO" id="GO:0009055">
    <property type="term" value="F:electron transfer activity"/>
    <property type="evidence" value="ECO:0007669"/>
    <property type="project" value="InterPro"/>
</dbReference>
<dbReference type="Gene3D" id="2.60.40.420">
    <property type="entry name" value="Cupredoxins - blue copper proteins"/>
    <property type="match status" value="1"/>
</dbReference>
<dbReference type="PANTHER" id="PTHR34192:SF10">
    <property type="entry name" value="PLASTOCYANIN MAJOR ISOFORM, CHLOROPLASTIC-RELATED"/>
    <property type="match status" value="1"/>
</dbReference>
<feature type="domain" description="Blue (type 1) copper" evidence="9">
    <location>
        <begin position="69"/>
        <end position="155"/>
    </location>
</feature>
<dbReference type="RefSeq" id="WP_245681114.1">
    <property type="nucleotide sequence ID" value="NZ_FNBK01000001.1"/>
</dbReference>
<dbReference type="Pfam" id="PF00127">
    <property type="entry name" value="Copper-bind"/>
    <property type="match status" value="1"/>
</dbReference>
<keyword evidence="3 7" id="KW-0479">Metal-binding</keyword>
<evidence type="ECO:0000256" key="7">
    <source>
        <dbReference type="PIRSR" id="PIRSR602387-1"/>
    </source>
</evidence>
<evidence type="ECO:0000256" key="2">
    <source>
        <dbReference type="ARBA" id="ARBA00022448"/>
    </source>
</evidence>
<dbReference type="InterPro" id="IPR002387">
    <property type="entry name" value="Plastocyanin"/>
</dbReference>
<dbReference type="PANTHER" id="PTHR34192">
    <property type="entry name" value="PLASTOCYANIN MAJOR ISOFORM, CHLOROPLASTIC-RELATED"/>
    <property type="match status" value="1"/>
</dbReference>
<dbReference type="InterPro" id="IPR008972">
    <property type="entry name" value="Cupredoxin"/>
</dbReference>
<dbReference type="NCBIfam" id="TIGR03102">
    <property type="entry name" value="halo_cynanin"/>
    <property type="match status" value="1"/>
</dbReference>
<keyword evidence="4" id="KW-0249">Electron transport</keyword>
<evidence type="ECO:0000256" key="5">
    <source>
        <dbReference type="ARBA" id="ARBA00023008"/>
    </source>
</evidence>
<feature type="binding site" evidence="7">
    <location>
        <position position="143"/>
    </location>
    <ligand>
        <name>Cu cation</name>
        <dbReference type="ChEBI" id="CHEBI:23378"/>
    </ligand>
</feature>
<comment type="cofactor">
    <cofactor evidence="7">
        <name>Cu(2+)</name>
        <dbReference type="ChEBI" id="CHEBI:29036"/>
    </cofactor>
    <text evidence="7">The crystal structure with reduced Cu(1+) has also been determined.</text>
</comment>
<feature type="binding site" evidence="7">
    <location>
        <position position="140"/>
    </location>
    <ligand>
        <name>Cu cation</name>
        <dbReference type="ChEBI" id="CHEBI:23378"/>
    </ligand>
</feature>
<evidence type="ECO:0000256" key="8">
    <source>
        <dbReference type="SAM" id="MobiDB-lite"/>
    </source>
</evidence>
<proteinExistence type="predicted"/>